<feature type="domain" description="PKD-like" evidence="2">
    <location>
        <begin position="155"/>
        <end position="233"/>
    </location>
</feature>
<dbReference type="EMBL" id="CP046566">
    <property type="protein sequence ID" value="QGW29367.1"/>
    <property type="molecule type" value="Genomic_DNA"/>
</dbReference>
<accession>A0A6I6G9P4</accession>
<feature type="signal peptide" evidence="1">
    <location>
        <begin position="1"/>
        <end position="23"/>
    </location>
</feature>
<dbReference type="KEGG" id="fls:GLV81_15735"/>
<organism evidence="3 4">
    <name type="scientific">Phnomibacter ginsenosidimutans</name>
    <dbReference type="NCBI Taxonomy" id="2676868"/>
    <lineage>
        <taxon>Bacteria</taxon>
        <taxon>Pseudomonadati</taxon>
        <taxon>Bacteroidota</taxon>
        <taxon>Chitinophagia</taxon>
        <taxon>Chitinophagales</taxon>
        <taxon>Chitinophagaceae</taxon>
        <taxon>Phnomibacter</taxon>
    </lineage>
</organism>
<protein>
    <recommendedName>
        <fullName evidence="2">PKD-like domain-containing protein</fullName>
    </recommendedName>
</protein>
<proteinExistence type="predicted"/>
<feature type="chain" id="PRO_5026215807" description="PKD-like domain-containing protein" evidence="1">
    <location>
        <begin position="24"/>
        <end position="399"/>
    </location>
</feature>
<dbReference type="Pfam" id="PF19408">
    <property type="entry name" value="PKD_6"/>
    <property type="match status" value="1"/>
</dbReference>
<reference evidence="3 4" key="1">
    <citation type="submission" date="2019-11" db="EMBL/GenBank/DDBJ databases">
        <authorList>
            <person name="Im W.T."/>
        </authorList>
    </citation>
    <scope>NUCLEOTIDE SEQUENCE [LARGE SCALE GENOMIC DNA]</scope>
    <source>
        <strain evidence="3 4">SB-02</strain>
    </source>
</reference>
<evidence type="ECO:0000313" key="4">
    <source>
        <dbReference type="Proteomes" id="UP000426027"/>
    </source>
</evidence>
<evidence type="ECO:0000256" key="1">
    <source>
        <dbReference type="SAM" id="SignalP"/>
    </source>
</evidence>
<dbReference type="AlphaFoldDB" id="A0A6I6G9P4"/>
<keyword evidence="1" id="KW-0732">Signal</keyword>
<name>A0A6I6G9P4_9BACT</name>
<dbReference type="Proteomes" id="UP000426027">
    <property type="component" value="Chromosome"/>
</dbReference>
<keyword evidence="4" id="KW-1185">Reference proteome</keyword>
<sequence length="399" mass="43051">MKKMIQYIALILMLCNASIHLIAQNAKNERIPPATRLEQSTQQRGISNIPDCFCCDGAYNLTPPVISGPDTARCGTTVTFKWPYNCTGVIVGHNFSPFPPGASGGGNNNSVSFNIPPGYTGNITLTVSFNCGGKSVTSQKVFTVVCCDCNLPPKFDIAGPRALCVGGNCKDDYVYTVPNMNDGKCYTYNWSISPAVRGFSGQGTNSIRIKCSALAAGTYTITSQIKCGDKVVNSTAQVVACQKPNPAFAPQPNPANPSSGVLVPGTTYSSHFWYIVTDNDNSGDYSNGDTYIGPLTGSTANFSNLAVGKRYVFYHFVMNQCDGFACWDGMIIGYSLISSSMRVAPNGTKEEGKPELKKLGEKNINLIKDIPEELLRKLPADKVELMRKSEYVGHVTLLK</sequence>
<dbReference type="RefSeq" id="WP_157479719.1">
    <property type="nucleotide sequence ID" value="NZ_CP046566.1"/>
</dbReference>
<gene>
    <name evidence="3" type="ORF">GLV81_15735</name>
</gene>
<dbReference type="InterPro" id="IPR045829">
    <property type="entry name" value="PKD_6"/>
</dbReference>
<evidence type="ECO:0000313" key="3">
    <source>
        <dbReference type="EMBL" id="QGW29367.1"/>
    </source>
</evidence>
<evidence type="ECO:0000259" key="2">
    <source>
        <dbReference type="Pfam" id="PF19408"/>
    </source>
</evidence>